<organism evidence="1 2">
    <name type="scientific">Scleroderma citrinum Foug A</name>
    <dbReference type="NCBI Taxonomy" id="1036808"/>
    <lineage>
        <taxon>Eukaryota</taxon>
        <taxon>Fungi</taxon>
        <taxon>Dikarya</taxon>
        <taxon>Basidiomycota</taxon>
        <taxon>Agaricomycotina</taxon>
        <taxon>Agaricomycetes</taxon>
        <taxon>Agaricomycetidae</taxon>
        <taxon>Boletales</taxon>
        <taxon>Sclerodermatineae</taxon>
        <taxon>Sclerodermataceae</taxon>
        <taxon>Scleroderma</taxon>
    </lineage>
</organism>
<dbReference type="InParanoid" id="A0A0C3DEW0"/>
<dbReference type="EMBL" id="KN822144">
    <property type="protein sequence ID" value="KIM54924.1"/>
    <property type="molecule type" value="Genomic_DNA"/>
</dbReference>
<sequence>MIRQGTLRNSTCHATPAFSLIGNLRIFVTEGCMDDTNSILHAISTQHVETSCDVGTQKHLTCHKLRQQNSRSLLELSIQNSIPARTSQLQLTESPNHSGLTYALEKGRRRRQTPCLTQQRY</sequence>
<name>A0A0C3DEW0_9AGAM</name>
<dbReference type="AlphaFoldDB" id="A0A0C3DEW0"/>
<accession>A0A0C3DEW0</accession>
<protein>
    <submittedName>
        <fullName evidence="1">Uncharacterized protein</fullName>
    </submittedName>
</protein>
<reference evidence="2" key="2">
    <citation type="submission" date="2015-01" db="EMBL/GenBank/DDBJ databases">
        <title>Evolutionary Origins and Diversification of the Mycorrhizal Mutualists.</title>
        <authorList>
            <consortium name="DOE Joint Genome Institute"/>
            <consortium name="Mycorrhizal Genomics Consortium"/>
            <person name="Kohler A."/>
            <person name="Kuo A."/>
            <person name="Nagy L.G."/>
            <person name="Floudas D."/>
            <person name="Copeland A."/>
            <person name="Barry K.W."/>
            <person name="Cichocki N."/>
            <person name="Veneault-Fourrey C."/>
            <person name="LaButti K."/>
            <person name="Lindquist E.A."/>
            <person name="Lipzen A."/>
            <person name="Lundell T."/>
            <person name="Morin E."/>
            <person name="Murat C."/>
            <person name="Riley R."/>
            <person name="Ohm R."/>
            <person name="Sun H."/>
            <person name="Tunlid A."/>
            <person name="Henrissat B."/>
            <person name="Grigoriev I.V."/>
            <person name="Hibbett D.S."/>
            <person name="Martin F."/>
        </authorList>
    </citation>
    <scope>NUCLEOTIDE SEQUENCE [LARGE SCALE GENOMIC DNA]</scope>
    <source>
        <strain evidence="2">Foug A</strain>
    </source>
</reference>
<keyword evidence="2" id="KW-1185">Reference proteome</keyword>
<dbReference type="HOGENOM" id="CLU_2039430_0_0_1"/>
<dbReference type="Proteomes" id="UP000053989">
    <property type="component" value="Unassembled WGS sequence"/>
</dbReference>
<proteinExistence type="predicted"/>
<evidence type="ECO:0000313" key="2">
    <source>
        <dbReference type="Proteomes" id="UP000053989"/>
    </source>
</evidence>
<evidence type="ECO:0000313" key="1">
    <source>
        <dbReference type="EMBL" id="KIM54924.1"/>
    </source>
</evidence>
<reference evidence="1 2" key="1">
    <citation type="submission" date="2014-04" db="EMBL/GenBank/DDBJ databases">
        <authorList>
            <consortium name="DOE Joint Genome Institute"/>
            <person name="Kuo A."/>
            <person name="Kohler A."/>
            <person name="Nagy L.G."/>
            <person name="Floudas D."/>
            <person name="Copeland A."/>
            <person name="Barry K.W."/>
            <person name="Cichocki N."/>
            <person name="Veneault-Fourrey C."/>
            <person name="LaButti K."/>
            <person name="Lindquist E.A."/>
            <person name="Lipzen A."/>
            <person name="Lundell T."/>
            <person name="Morin E."/>
            <person name="Murat C."/>
            <person name="Sun H."/>
            <person name="Tunlid A."/>
            <person name="Henrissat B."/>
            <person name="Grigoriev I.V."/>
            <person name="Hibbett D.S."/>
            <person name="Martin F."/>
            <person name="Nordberg H.P."/>
            <person name="Cantor M.N."/>
            <person name="Hua S.X."/>
        </authorList>
    </citation>
    <scope>NUCLEOTIDE SEQUENCE [LARGE SCALE GENOMIC DNA]</scope>
    <source>
        <strain evidence="1 2">Foug A</strain>
    </source>
</reference>
<gene>
    <name evidence="1" type="ORF">SCLCIDRAFT_334179</name>
</gene>